<gene>
    <name evidence="1" type="ORF">S06H3_07643</name>
</gene>
<dbReference type="AlphaFoldDB" id="X1JZP8"/>
<accession>X1JZP8</accession>
<sequence length="165" mass="19307">MADKKLYDNLYKVIKANSGAFLANDTVLTEILDLQIPHSYCARIRKVIFEDSKKFWEESCELTAKGRFVRFVDGESVEVIIKDWTRHQVDTNWGRKPCIKTDSDEFLKVESKRLRFILSEFADKKVKLRITRYDSAPNPLLTHWTVEKIPLTKQKKISGKNLEEL</sequence>
<comment type="caution">
    <text evidence="1">The sequence shown here is derived from an EMBL/GenBank/DDBJ whole genome shotgun (WGS) entry which is preliminary data.</text>
</comment>
<name>X1JZP8_9ZZZZ</name>
<evidence type="ECO:0000313" key="1">
    <source>
        <dbReference type="EMBL" id="GAH99707.1"/>
    </source>
</evidence>
<proteinExistence type="predicted"/>
<reference evidence="1" key="1">
    <citation type="journal article" date="2014" name="Front. Microbiol.">
        <title>High frequency of phylogenetically diverse reductive dehalogenase-homologous genes in deep subseafloor sedimentary metagenomes.</title>
        <authorList>
            <person name="Kawai M."/>
            <person name="Futagami T."/>
            <person name="Toyoda A."/>
            <person name="Takaki Y."/>
            <person name="Nishi S."/>
            <person name="Hori S."/>
            <person name="Arai W."/>
            <person name="Tsubouchi T."/>
            <person name="Morono Y."/>
            <person name="Uchiyama I."/>
            <person name="Ito T."/>
            <person name="Fujiyama A."/>
            <person name="Inagaki F."/>
            <person name="Takami H."/>
        </authorList>
    </citation>
    <scope>NUCLEOTIDE SEQUENCE</scope>
    <source>
        <strain evidence="1">Expedition CK06-06</strain>
    </source>
</reference>
<organism evidence="1">
    <name type="scientific">marine sediment metagenome</name>
    <dbReference type="NCBI Taxonomy" id="412755"/>
    <lineage>
        <taxon>unclassified sequences</taxon>
        <taxon>metagenomes</taxon>
        <taxon>ecological metagenomes</taxon>
    </lineage>
</organism>
<protein>
    <submittedName>
        <fullName evidence="1">Uncharacterized protein</fullName>
    </submittedName>
</protein>
<dbReference type="EMBL" id="BARV01003123">
    <property type="protein sequence ID" value="GAH99707.1"/>
    <property type="molecule type" value="Genomic_DNA"/>
</dbReference>